<reference evidence="2" key="1">
    <citation type="submission" date="2019-01" db="EMBL/GenBank/DDBJ databases">
        <title>Colletotrichum abscissum LGMF1257.</title>
        <authorList>
            <person name="Baroncelli R."/>
        </authorList>
    </citation>
    <scope>NUCLEOTIDE SEQUENCE</scope>
    <source>
        <strain evidence="2">Ca142</strain>
    </source>
</reference>
<dbReference type="Proteomes" id="UP001056436">
    <property type="component" value="Unassembled WGS sequence"/>
</dbReference>
<dbReference type="EMBL" id="SDAQ01000090">
    <property type="protein sequence ID" value="KAI3540603.1"/>
    <property type="molecule type" value="Genomic_DNA"/>
</dbReference>
<feature type="chain" id="PRO_5040247699" description="Secreted protein" evidence="1">
    <location>
        <begin position="20"/>
        <end position="88"/>
    </location>
</feature>
<gene>
    <name evidence="2" type="ORF">CABS02_11016</name>
</gene>
<organism evidence="2 3">
    <name type="scientific">Colletotrichum abscissum</name>
    <dbReference type="NCBI Taxonomy" id="1671311"/>
    <lineage>
        <taxon>Eukaryota</taxon>
        <taxon>Fungi</taxon>
        <taxon>Dikarya</taxon>
        <taxon>Ascomycota</taxon>
        <taxon>Pezizomycotina</taxon>
        <taxon>Sordariomycetes</taxon>
        <taxon>Hypocreomycetidae</taxon>
        <taxon>Glomerellales</taxon>
        <taxon>Glomerellaceae</taxon>
        <taxon>Colletotrichum</taxon>
        <taxon>Colletotrichum acutatum species complex</taxon>
    </lineage>
</organism>
<proteinExistence type="predicted"/>
<dbReference type="AlphaFoldDB" id="A0A9P9X8Q9"/>
<evidence type="ECO:0000313" key="3">
    <source>
        <dbReference type="Proteomes" id="UP001056436"/>
    </source>
</evidence>
<comment type="caution">
    <text evidence="2">The sequence shown here is derived from an EMBL/GenBank/DDBJ whole genome shotgun (WGS) entry which is preliminary data.</text>
</comment>
<evidence type="ECO:0000313" key="2">
    <source>
        <dbReference type="EMBL" id="KAI3540603.1"/>
    </source>
</evidence>
<dbReference type="OrthoDB" id="10471518at2759"/>
<sequence>MFLTHPTRILFLFVDHCTCFNLGLSEFSVTAGAAGRVMNKRPKSWSTDTEFRRWSGEKHNNDRHYYRTRVLDNSHSKLRTLKSRTRRC</sequence>
<accession>A0A9P9X8Q9</accession>
<name>A0A9P9X8Q9_9PEZI</name>
<evidence type="ECO:0000256" key="1">
    <source>
        <dbReference type="SAM" id="SignalP"/>
    </source>
</evidence>
<feature type="signal peptide" evidence="1">
    <location>
        <begin position="1"/>
        <end position="19"/>
    </location>
</feature>
<evidence type="ECO:0008006" key="4">
    <source>
        <dbReference type="Google" id="ProtNLM"/>
    </source>
</evidence>
<protein>
    <recommendedName>
        <fullName evidence="4">Secreted protein</fullName>
    </recommendedName>
</protein>
<keyword evidence="3" id="KW-1185">Reference proteome</keyword>
<keyword evidence="1" id="KW-0732">Signal</keyword>